<feature type="binding site" evidence="13">
    <location>
        <position position="78"/>
    </location>
    <ligand>
        <name>FMN</name>
        <dbReference type="ChEBI" id="CHEBI:58210"/>
    </ligand>
</feature>
<evidence type="ECO:0000256" key="12">
    <source>
        <dbReference type="PIRSR" id="PIRSR006621-1"/>
    </source>
</evidence>
<dbReference type="GO" id="GO:0050660">
    <property type="term" value="F:flavin adenine dinucleotide binding"/>
    <property type="evidence" value="ECO:0007669"/>
    <property type="project" value="InterPro"/>
</dbReference>
<dbReference type="InterPro" id="IPR035587">
    <property type="entry name" value="DUS-like_FMN-bd"/>
</dbReference>
<feature type="domain" description="DUS-like FMN-binding" evidence="14">
    <location>
        <begin position="20"/>
        <end position="323"/>
    </location>
</feature>
<evidence type="ECO:0000256" key="13">
    <source>
        <dbReference type="PIRSR" id="PIRSR006621-2"/>
    </source>
</evidence>
<dbReference type="Proteomes" id="UP000178377">
    <property type="component" value="Unassembled WGS sequence"/>
</dbReference>
<evidence type="ECO:0000256" key="10">
    <source>
        <dbReference type="ARBA" id="ARBA00048802"/>
    </source>
</evidence>
<dbReference type="CDD" id="cd02801">
    <property type="entry name" value="DUS_like_FMN"/>
    <property type="match status" value="1"/>
</dbReference>
<dbReference type="EC" id="1.3.1.-" evidence="11"/>
<sequence length="348" mass="38742">MLSYVSKNFWRTIRQPIFALAPMADVTDTAFRQMFASLSKPDVMFTEFVSTDGLCSEGRKNVLRELKYKPIEHPIVAQIWGTDPAKFEESARLIESLGFDGIDINMGCPQRKEIVHGACAALIRNPDLAKQIIAATKRGASGLPVSVKTRLGYDTVETETWVGHLLDADPDAIIIHARTKSEMSNVPAHWDEVGRAVELRNRRGSKMLILGNGDIKSLEEGDLRIAETGLDGVMIGRGAFGNPWFFSRSRSRESVSLADRLGVMLEHARLFEEEFEGEKNFAVMRKHFKAYVTGFPGAHELRANLMSAVNATEVQRIIEDFLKNNKSFAPNPVDSHAGLVPVVFNKIL</sequence>
<keyword evidence="5 11" id="KW-0819">tRNA processing</keyword>
<dbReference type="InterPro" id="IPR013785">
    <property type="entry name" value="Aldolase_TIM"/>
</dbReference>
<dbReference type="PANTHER" id="PTHR11082:SF25">
    <property type="entry name" value="DUS-LIKE FMN-BINDING DOMAIN-CONTAINING PROTEIN"/>
    <property type="match status" value="1"/>
</dbReference>
<evidence type="ECO:0000256" key="2">
    <source>
        <dbReference type="ARBA" id="ARBA00022555"/>
    </source>
</evidence>
<comment type="catalytic activity">
    <reaction evidence="9">
        <text>a 5,6-dihydrouridine in tRNA + NADP(+) = a uridine in tRNA + NADPH + H(+)</text>
        <dbReference type="Rhea" id="RHEA:23624"/>
        <dbReference type="Rhea" id="RHEA-COMP:13339"/>
        <dbReference type="Rhea" id="RHEA-COMP:13887"/>
        <dbReference type="ChEBI" id="CHEBI:15378"/>
        <dbReference type="ChEBI" id="CHEBI:57783"/>
        <dbReference type="ChEBI" id="CHEBI:58349"/>
        <dbReference type="ChEBI" id="CHEBI:65315"/>
        <dbReference type="ChEBI" id="CHEBI:74443"/>
    </reaction>
</comment>
<dbReference type="InterPro" id="IPR001269">
    <property type="entry name" value="DUS_fam"/>
</dbReference>
<dbReference type="PIRSF" id="PIRSF006621">
    <property type="entry name" value="Dus"/>
    <property type="match status" value="1"/>
</dbReference>
<feature type="binding site" evidence="13">
    <location>
        <begin position="22"/>
        <end position="24"/>
    </location>
    <ligand>
        <name>FMN</name>
        <dbReference type="ChEBI" id="CHEBI:58210"/>
    </ligand>
</feature>
<keyword evidence="6" id="KW-0521">NADP</keyword>
<organism evidence="15 16">
    <name type="scientific">Candidatus Doudnabacteria bacterium RIFCSPHIGHO2_01_FULL_50_11</name>
    <dbReference type="NCBI Taxonomy" id="1817828"/>
    <lineage>
        <taxon>Bacteria</taxon>
        <taxon>Candidatus Doudnaibacteriota</taxon>
    </lineage>
</organism>
<comment type="caution">
    <text evidence="15">The sequence shown here is derived from an EMBL/GenBank/DDBJ whole genome shotgun (WGS) entry which is preliminary data.</text>
</comment>
<comment type="similarity">
    <text evidence="11">Belongs to the dus family.</text>
</comment>
<comment type="cofactor">
    <cofactor evidence="11 13">
        <name>FMN</name>
        <dbReference type="ChEBI" id="CHEBI:58210"/>
    </cofactor>
</comment>
<accession>A0A1F5PJ62</accession>
<evidence type="ECO:0000256" key="3">
    <source>
        <dbReference type="ARBA" id="ARBA00022630"/>
    </source>
</evidence>
<keyword evidence="8 11" id="KW-0560">Oxidoreductase</keyword>
<evidence type="ECO:0000313" key="15">
    <source>
        <dbReference type="EMBL" id="OGE89740.1"/>
    </source>
</evidence>
<dbReference type="Gene3D" id="3.20.20.70">
    <property type="entry name" value="Aldolase class I"/>
    <property type="match status" value="1"/>
</dbReference>
<dbReference type="AlphaFoldDB" id="A0A1F5PJ62"/>
<keyword evidence="3 11" id="KW-0285">Flavoprotein</keyword>
<dbReference type="GO" id="GO:0000049">
    <property type="term" value="F:tRNA binding"/>
    <property type="evidence" value="ECO:0007669"/>
    <property type="project" value="UniProtKB-KW"/>
</dbReference>
<keyword evidence="2" id="KW-0820">tRNA-binding</keyword>
<gene>
    <name evidence="15" type="ORF">A2722_03570</name>
</gene>
<dbReference type="InterPro" id="IPR024036">
    <property type="entry name" value="tRNA-dHydroUridine_Synthase_C"/>
</dbReference>
<dbReference type="Gene3D" id="1.10.1200.80">
    <property type="entry name" value="Putative flavin oxidoreducatase, domain 2"/>
    <property type="match status" value="1"/>
</dbReference>
<dbReference type="GO" id="GO:0017150">
    <property type="term" value="F:tRNA dihydrouridine synthase activity"/>
    <property type="evidence" value="ECO:0007669"/>
    <property type="project" value="InterPro"/>
</dbReference>
<keyword evidence="13" id="KW-0547">Nucleotide-binding</keyword>
<feature type="binding site" evidence="13">
    <location>
        <position position="148"/>
    </location>
    <ligand>
        <name>FMN</name>
        <dbReference type="ChEBI" id="CHEBI:58210"/>
    </ligand>
</feature>
<evidence type="ECO:0000256" key="6">
    <source>
        <dbReference type="ARBA" id="ARBA00022857"/>
    </source>
</evidence>
<dbReference type="EMBL" id="MFEO01000017">
    <property type="protein sequence ID" value="OGE89740.1"/>
    <property type="molecule type" value="Genomic_DNA"/>
</dbReference>
<feature type="binding site" evidence="13">
    <location>
        <position position="176"/>
    </location>
    <ligand>
        <name>FMN</name>
        <dbReference type="ChEBI" id="CHEBI:58210"/>
    </ligand>
</feature>
<protein>
    <recommendedName>
        <fullName evidence="11">tRNA-dihydrouridine synthase</fullName>
        <ecNumber evidence="11">1.3.1.-</ecNumber>
    </recommendedName>
</protein>
<keyword evidence="7" id="KW-0694">RNA-binding</keyword>
<reference evidence="15 16" key="1">
    <citation type="journal article" date="2016" name="Nat. Commun.">
        <title>Thousands of microbial genomes shed light on interconnected biogeochemical processes in an aquifer system.</title>
        <authorList>
            <person name="Anantharaman K."/>
            <person name="Brown C.T."/>
            <person name="Hug L.A."/>
            <person name="Sharon I."/>
            <person name="Castelle C.J."/>
            <person name="Probst A.J."/>
            <person name="Thomas B.C."/>
            <person name="Singh A."/>
            <person name="Wilkins M.J."/>
            <person name="Karaoz U."/>
            <person name="Brodie E.L."/>
            <person name="Williams K.H."/>
            <person name="Hubbard S.S."/>
            <person name="Banfield J.F."/>
        </authorList>
    </citation>
    <scope>NUCLEOTIDE SEQUENCE [LARGE SCALE GENOMIC DNA]</scope>
</reference>
<evidence type="ECO:0000256" key="11">
    <source>
        <dbReference type="PIRNR" id="PIRNR006621"/>
    </source>
</evidence>
<evidence type="ECO:0000256" key="1">
    <source>
        <dbReference type="ARBA" id="ARBA00002790"/>
    </source>
</evidence>
<evidence type="ECO:0000256" key="8">
    <source>
        <dbReference type="ARBA" id="ARBA00023002"/>
    </source>
</evidence>
<dbReference type="PANTHER" id="PTHR11082">
    <property type="entry name" value="TRNA-DIHYDROURIDINE SYNTHASE"/>
    <property type="match status" value="1"/>
</dbReference>
<evidence type="ECO:0000256" key="9">
    <source>
        <dbReference type="ARBA" id="ARBA00048205"/>
    </source>
</evidence>
<evidence type="ECO:0000259" key="14">
    <source>
        <dbReference type="Pfam" id="PF01207"/>
    </source>
</evidence>
<feature type="binding site" evidence="13">
    <location>
        <begin position="236"/>
        <end position="237"/>
    </location>
    <ligand>
        <name>FMN</name>
        <dbReference type="ChEBI" id="CHEBI:58210"/>
    </ligand>
</feature>
<proteinExistence type="inferred from homology"/>
<comment type="function">
    <text evidence="1 11">Catalyzes the synthesis of 5,6-dihydrouridine (D), a modified base found in the D-loop of most tRNAs, via the reduction of the C5-C6 double bond in target uridines.</text>
</comment>
<feature type="active site" description="Proton donor" evidence="12">
    <location>
        <position position="108"/>
    </location>
</feature>
<evidence type="ECO:0000256" key="5">
    <source>
        <dbReference type="ARBA" id="ARBA00022694"/>
    </source>
</evidence>
<evidence type="ECO:0000256" key="7">
    <source>
        <dbReference type="ARBA" id="ARBA00022884"/>
    </source>
</evidence>
<evidence type="ECO:0000256" key="4">
    <source>
        <dbReference type="ARBA" id="ARBA00022643"/>
    </source>
</evidence>
<keyword evidence="4 11" id="KW-0288">FMN</keyword>
<dbReference type="Pfam" id="PF01207">
    <property type="entry name" value="Dus"/>
    <property type="match status" value="1"/>
</dbReference>
<comment type="catalytic activity">
    <reaction evidence="10">
        <text>a 5,6-dihydrouridine in tRNA + NAD(+) = a uridine in tRNA + NADH + H(+)</text>
        <dbReference type="Rhea" id="RHEA:54452"/>
        <dbReference type="Rhea" id="RHEA-COMP:13339"/>
        <dbReference type="Rhea" id="RHEA-COMP:13887"/>
        <dbReference type="ChEBI" id="CHEBI:15378"/>
        <dbReference type="ChEBI" id="CHEBI:57540"/>
        <dbReference type="ChEBI" id="CHEBI:57945"/>
        <dbReference type="ChEBI" id="CHEBI:65315"/>
        <dbReference type="ChEBI" id="CHEBI:74443"/>
    </reaction>
</comment>
<dbReference type="STRING" id="1817828.A2722_03570"/>
<dbReference type="SUPFAM" id="SSF51395">
    <property type="entry name" value="FMN-linked oxidoreductases"/>
    <property type="match status" value="1"/>
</dbReference>
<evidence type="ECO:0000313" key="16">
    <source>
        <dbReference type="Proteomes" id="UP000178377"/>
    </source>
</evidence>
<name>A0A1F5PJ62_9BACT</name>